<proteinExistence type="predicted"/>
<evidence type="ECO:0000313" key="2">
    <source>
        <dbReference type="Proteomes" id="UP000034350"/>
    </source>
</evidence>
<dbReference type="OrthoDB" id="10543241at2759"/>
<dbReference type="EMBL" id="JPQZ01000003">
    <property type="protein sequence ID" value="KKO76428.1"/>
    <property type="molecule type" value="Genomic_DNA"/>
</dbReference>
<dbReference type="AlphaFoldDB" id="A0A0F9WUK0"/>
<reference evidence="1 2" key="1">
    <citation type="journal article" date="2015" name="Environ. Microbiol.">
        <title>Genome analyses suggest the presence of polyploidy and recent human-driven expansions in eight global populations of the honeybee pathogen Nosema ceranae.</title>
        <authorList>
            <person name="Pelin A."/>
            <person name="Selman M."/>
            <person name="Aris-Brosou S."/>
            <person name="Farinelli L."/>
            <person name="Corradi N."/>
        </authorList>
    </citation>
    <scope>NUCLEOTIDE SEQUENCE [LARGE SCALE GENOMIC DNA]</scope>
    <source>
        <strain evidence="1 2">PA08 1199</strain>
    </source>
</reference>
<protein>
    <submittedName>
        <fullName evidence="1">Uncharacterized protein</fullName>
    </submittedName>
</protein>
<accession>A0A0F9WUK0</accession>
<organism evidence="1 2">
    <name type="scientific">Vairimorpha ceranae</name>
    <dbReference type="NCBI Taxonomy" id="40302"/>
    <lineage>
        <taxon>Eukaryota</taxon>
        <taxon>Fungi</taxon>
        <taxon>Fungi incertae sedis</taxon>
        <taxon>Microsporidia</taxon>
        <taxon>Nosematidae</taxon>
        <taxon>Vairimorpha</taxon>
    </lineage>
</organism>
<evidence type="ECO:0000313" key="1">
    <source>
        <dbReference type="EMBL" id="KKO76428.1"/>
    </source>
</evidence>
<dbReference type="VEuPathDB" id="MicrosporidiaDB:G9O61_00g017200"/>
<keyword evidence="2" id="KW-1185">Reference proteome</keyword>
<dbReference type="RefSeq" id="XP_024332170.1">
    <property type="nucleotide sequence ID" value="XM_024475107.1"/>
</dbReference>
<gene>
    <name evidence="1" type="ORF">AAJ76_300070116</name>
</gene>
<comment type="caution">
    <text evidence="1">The sequence shown here is derived from an EMBL/GenBank/DDBJ whole genome shotgun (WGS) entry which is preliminary data.</text>
</comment>
<name>A0A0F9WUK0_9MICR</name>
<sequence length="115" mass="13823">MKKKSEIFAIDFYKIKKILNPHFLDVILSEEKSTVDTYNKIMKCYTDLEIIFVAKLDTIVLHHLIMLCNQYNIQLYMHPNLFTKIYAIKRDSKLLRDINQFLTVDLEYKLVDIYK</sequence>
<dbReference type="GeneID" id="36320038"/>
<dbReference type="Proteomes" id="UP000034350">
    <property type="component" value="Unassembled WGS sequence"/>
</dbReference>
<dbReference type="VEuPathDB" id="MicrosporidiaDB:AAJ76_300070116"/>